<reference evidence="1 2" key="1">
    <citation type="submission" date="2015-12" db="EMBL/GenBank/DDBJ databases">
        <authorList>
            <person name="Shamseldin A."/>
            <person name="Moawad H."/>
            <person name="Abd El-Rahim W.M."/>
            <person name="Sadowsky M.J."/>
        </authorList>
    </citation>
    <scope>NUCLEOTIDE SEQUENCE [LARGE SCALE GENOMIC DNA]</scope>
    <source>
        <strain evidence="1 2">WF1</strain>
    </source>
</reference>
<dbReference type="Proteomes" id="UP000191980">
    <property type="component" value="Unassembled WGS sequence"/>
</dbReference>
<dbReference type="RefSeq" id="WP_080523039.1">
    <property type="nucleotide sequence ID" value="NZ_LPUF01000001.1"/>
</dbReference>
<dbReference type="EMBL" id="LPUF01000001">
    <property type="protein sequence ID" value="OQK18438.1"/>
    <property type="molecule type" value="Genomic_DNA"/>
</dbReference>
<accession>A0A1V8MAA1</accession>
<dbReference type="OrthoDB" id="5565467at2"/>
<protein>
    <submittedName>
        <fullName evidence="1">Uncharacterized protein</fullName>
    </submittedName>
</protein>
<sequence>MSIEDLNYQAKIIAPTKQLYAQLSKQANELLAQAKESVLELHAKVAETGLEFYEHPIDTATRWQAEATEKGNQLYADFNDNILPAVKADYDQLIVTMIDYGLQSRQAFQVFLDNPEQITVEAFTALNQSIMFYLNKTLDISLVALKGVSDKADEIISLLIKQPMETMEAFYYQSLTALLNSYFDIVSSALVSLQ</sequence>
<name>A0A1V8MAA1_9GAMM</name>
<proteinExistence type="predicted"/>
<organism evidence="1 2">
    <name type="scientific">Methyloprofundus sedimenti</name>
    <dbReference type="NCBI Taxonomy" id="1420851"/>
    <lineage>
        <taxon>Bacteria</taxon>
        <taxon>Pseudomonadati</taxon>
        <taxon>Pseudomonadota</taxon>
        <taxon>Gammaproteobacteria</taxon>
        <taxon>Methylococcales</taxon>
        <taxon>Methylococcaceae</taxon>
        <taxon>Methyloprofundus</taxon>
    </lineage>
</organism>
<evidence type="ECO:0000313" key="1">
    <source>
        <dbReference type="EMBL" id="OQK18438.1"/>
    </source>
</evidence>
<comment type="caution">
    <text evidence="1">The sequence shown here is derived from an EMBL/GenBank/DDBJ whole genome shotgun (WGS) entry which is preliminary data.</text>
</comment>
<keyword evidence="2" id="KW-1185">Reference proteome</keyword>
<dbReference type="AlphaFoldDB" id="A0A1V8MAA1"/>
<gene>
    <name evidence="1" type="ORF">AU255_11655</name>
</gene>
<evidence type="ECO:0000313" key="2">
    <source>
        <dbReference type="Proteomes" id="UP000191980"/>
    </source>
</evidence>